<dbReference type="AlphaFoldDB" id="B4R0A0"/>
<sequence>MGWFVHLLYVIKPFALCLCRLCGTRTAFSRHPAAYTHAHGKFVNAFHEPPTVRPQNSFRRNLLFSARTQPTGQSLMGTIRSINTALLFWRFGLFRFDLTRSQLTANTSSSRSCWIYSIRMSSCR</sequence>
<dbReference type="PhylomeDB" id="B4R0A0"/>
<feature type="chain" id="PRO_5002821457" evidence="1">
    <location>
        <begin position="20"/>
        <end position="124"/>
    </location>
</feature>
<dbReference type="Proteomes" id="UP000000304">
    <property type="component" value="Chromosome 3R"/>
</dbReference>
<name>B4R0A0_DROSI</name>
<keyword evidence="1" id="KW-0732">Signal</keyword>
<dbReference type="HOGENOM" id="CLU_2006297_0_0_1"/>
<reference evidence="2 3" key="1">
    <citation type="journal article" date="2007" name="Nature">
        <title>Evolution of genes and genomes on the Drosophila phylogeny.</title>
        <authorList>
            <consortium name="Drosophila 12 Genomes Consortium"/>
            <person name="Clark A.G."/>
            <person name="Eisen M.B."/>
            <person name="Smith D.R."/>
            <person name="Bergman C.M."/>
            <person name="Oliver B."/>
            <person name="Markow T.A."/>
            <person name="Kaufman T.C."/>
            <person name="Kellis M."/>
            <person name="Gelbart W."/>
            <person name="Iyer V.N."/>
            <person name="Pollard D.A."/>
            <person name="Sackton T.B."/>
            <person name="Larracuente A.M."/>
            <person name="Singh N.D."/>
            <person name="Abad J.P."/>
            <person name="Abt D.N."/>
            <person name="Adryan B."/>
            <person name="Aguade M."/>
            <person name="Akashi H."/>
            <person name="Anderson W.W."/>
            <person name="Aquadro C.F."/>
            <person name="Ardell D.H."/>
            <person name="Arguello R."/>
            <person name="Artieri C.G."/>
            <person name="Barbash D.A."/>
            <person name="Barker D."/>
            <person name="Barsanti P."/>
            <person name="Batterham P."/>
            <person name="Batzoglou S."/>
            <person name="Begun D."/>
            <person name="Bhutkar A."/>
            <person name="Blanco E."/>
            <person name="Bosak S.A."/>
            <person name="Bradley R.K."/>
            <person name="Brand A.D."/>
            <person name="Brent M.R."/>
            <person name="Brooks A.N."/>
            <person name="Brown R.H."/>
            <person name="Butlin R.K."/>
            <person name="Caggese C."/>
            <person name="Calvi B.R."/>
            <person name="Bernardo de Carvalho A."/>
            <person name="Caspi A."/>
            <person name="Castrezana S."/>
            <person name="Celniker S.E."/>
            <person name="Chang J.L."/>
            <person name="Chapple C."/>
            <person name="Chatterji S."/>
            <person name="Chinwalla A."/>
            <person name="Civetta A."/>
            <person name="Clifton S.W."/>
            <person name="Comeron J.M."/>
            <person name="Costello J.C."/>
            <person name="Coyne J.A."/>
            <person name="Daub J."/>
            <person name="David R.G."/>
            <person name="Delcher A.L."/>
            <person name="Delehaunty K."/>
            <person name="Do C.B."/>
            <person name="Ebling H."/>
            <person name="Edwards K."/>
            <person name="Eickbush T."/>
            <person name="Evans J.D."/>
            <person name="Filipski A."/>
            <person name="Findeiss S."/>
            <person name="Freyhult E."/>
            <person name="Fulton L."/>
            <person name="Fulton R."/>
            <person name="Garcia A.C."/>
            <person name="Gardiner A."/>
            <person name="Garfield D.A."/>
            <person name="Garvin B.E."/>
            <person name="Gibson G."/>
            <person name="Gilbert D."/>
            <person name="Gnerre S."/>
            <person name="Godfrey J."/>
            <person name="Good R."/>
            <person name="Gotea V."/>
            <person name="Gravely B."/>
            <person name="Greenberg A.J."/>
            <person name="Griffiths-Jones S."/>
            <person name="Gross S."/>
            <person name="Guigo R."/>
            <person name="Gustafson E.A."/>
            <person name="Haerty W."/>
            <person name="Hahn M.W."/>
            <person name="Halligan D.L."/>
            <person name="Halpern A.L."/>
            <person name="Halter G.M."/>
            <person name="Han M.V."/>
            <person name="Heger A."/>
            <person name="Hillier L."/>
            <person name="Hinrichs A.S."/>
            <person name="Holmes I."/>
            <person name="Hoskins R.A."/>
            <person name="Hubisz M.J."/>
            <person name="Hultmark D."/>
            <person name="Huntley M.A."/>
            <person name="Jaffe D.B."/>
            <person name="Jagadeeshan S."/>
            <person name="Jeck W.R."/>
            <person name="Johnson J."/>
            <person name="Jones C.D."/>
            <person name="Jordan W.C."/>
            <person name="Karpen G.H."/>
            <person name="Kataoka E."/>
            <person name="Keightley P.D."/>
            <person name="Kheradpour P."/>
            <person name="Kirkness E.F."/>
            <person name="Koerich L.B."/>
            <person name="Kristiansen K."/>
            <person name="Kudrna D."/>
            <person name="Kulathinal R.J."/>
            <person name="Kumar S."/>
            <person name="Kwok R."/>
            <person name="Lander E."/>
            <person name="Langley C.H."/>
            <person name="Lapoint R."/>
            <person name="Lazzaro B.P."/>
            <person name="Lee S.J."/>
            <person name="Levesque L."/>
            <person name="Li R."/>
            <person name="Lin C.F."/>
            <person name="Lin M.F."/>
            <person name="Lindblad-Toh K."/>
            <person name="Llopart A."/>
            <person name="Long M."/>
            <person name="Low L."/>
            <person name="Lozovsky E."/>
            <person name="Lu J."/>
            <person name="Luo M."/>
            <person name="Machado C.A."/>
            <person name="Makalowski W."/>
            <person name="Marzo M."/>
            <person name="Matsuda M."/>
            <person name="Matzkin L."/>
            <person name="McAllister B."/>
            <person name="McBride C.S."/>
            <person name="McKernan B."/>
            <person name="McKernan K."/>
            <person name="Mendez-Lago M."/>
            <person name="Minx P."/>
            <person name="Mollenhauer M.U."/>
            <person name="Montooth K."/>
            <person name="Mount S.M."/>
            <person name="Mu X."/>
            <person name="Myers E."/>
            <person name="Negre B."/>
            <person name="Newfeld S."/>
            <person name="Nielsen R."/>
            <person name="Noor M.A."/>
            <person name="O'Grady P."/>
            <person name="Pachter L."/>
            <person name="Papaceit M."/>
            <person name="Parisi M.J."/>
            <person name="Parisi M."/>
            <person name="Parts L."/>
            <person name="Pedersen J.S."/>
            <person name="Pesole G."/>
            <person name="Phillippy A.M."/>
            <person name="Ponting C.P."/>
            <person name="Pop M."/>
            <person name="Porcelli D."/>
            <person name="Powell J.R."/>
            <person name="Prohaska S."/>
            <person name="Pruitt K."/>
            <person name="Puig M."/>
            <person name="Quesneville H."/>
            <person name="Ram K.R."/>
            <person name="Rand D."/>
            <person name="Rasmussen M.D."/>
            <person name="Reed L.K."/>
            <person name="Reenan R."/>
            <person name="Reily A."/>
            <person name="Remington K.A."/>
            <person name="Rieger T.T."/>
            <person name="Ritchie M.G."/>
            <person name="Robin C."/>
            <person name="Rogers Y.H."/>
            <person name="Rohde C."/>
            <person name="Rozas J."/>
            <person name="Rubenfield M.J."/>
            <person name="Ruiz A."/>
            <person name="Russo S."/>
            <person name="Salzberg S.L."/>
            <person name="Sanchez-Gracia A."/>
            <person name="Saranga D.J."/>
            <person name="Sato H."/>
            <person name="Schaeffer S.W."/>
            <person name="Schatz M.C."/>
            <person name="Schlenke T."/>
            <person name="Schwartz R."/>
            <person name="Segarra C."/>
            <person name="Singh R.S."/>
            <person name="Sirot L."/>
            <person name="Sirota M."/>
            <person name="Sisneros N.B."/>
            <person name="Smith C.D."/>
            <person name="Smith T.F."/>
            <person name="Spieth J."/>
            <person name="Stage D.E."/>
            <person name="Stark A."/>
            <person name="Stephan W."/>
            <person name="Strausberg R.L."/>
            <person name="Strempel S."/>
            <person name="Sturgill D."/>
            <person name="Sutton G."/>
            <person name="Sutton G.G."/>
            <person name="Tao W."/>
            <person name="Teichmann S."/>
            <person name="Tobari Y.N."/>
            <person name="Tomimura Y."/>
            <person name="Tsolas J.M."/>
            <person name="Valente V.L."/>
            <person name="Venter E."/>
            <person name="Venter J.C."/>
            <person name="Vicario S."/>
            <person name="Vieira F.G."/>
            <person name="Vilella A.J."/>
            <person name="Villasante A."/>
            <person name="Walenz B."/>
            <person name="Wang J."/>
            <person name="Wasserman M."/>
            <person name="Watts T."/>
            <person name="Wilson D."/>
            <person name="Wilson R.K."/>
            <person name="Wing R.A."/>
            <person name="Wolfner M.F."/>
            <person name="Wong A."/>
            <person name="Wong G.K."/>
            <person name="Wu C.I."/>
            <person name="Wu G."/>
            <person name="Yamamoto D."/>
            <person name="Yang H.P."/>
            <person name="Yang S.P."/>
            <person name="Yorke J.A."/>
            <person name="Yoshida K."/>
            <person name="Zdobnov E."/>
            <person name="Zhang P."/>
            <person name="Zhang Y."/>
            <person name="Zimin A.V."/>
            <person name="Baldwin J."/>
            <person name="Abdouelleil A."/>
            <person name="Abdulkadir J."/>
            <person name="Abebe A."/>
            <person name="Abera B."/>
            <person name="Abreu J."/>
            <person name="Acer S.C."/>
            <person name="Aftuck L."/>
            <person name="Alexander A."/>
            <person name="An P."/>
            <person name="Anderson E."/>
            <person name="Anderson S."/>
            <person name="Arachi H."/>
            <person name="Azer M."/>
            <person name="Bachantsang P."/>
            <person name="Barry A."/>
            <person name="Bayul T."/>
            <person name="Berlin A."/>
            <person name="Bessette D."/>
            <person name="Bloom T."/>
            <person name="Blye J."/>
            <person name="Boguslavskiy L."/>
            <person name="Bonnet C."/>
            <person name="Boukhgalter B."/>
            <person name="Bourzgui I."/>
            <person name="Brown A."/>
            <person name="Cahill P."/>
            <person name="Channer S."/>
            <person name="Cheshatsang Y."/>
            <person name="Chuda L."/>
            <person name="Citroen M."/>
            <person name="Collymore A."/>
            <person name="Cooke P."/>
            <person name="Costello M."/>
            <person name="D'Aco K."/>
            <person name="Daza R."/>
            <person name="De Haan G."/>
            <person name="DeGray S."/>
            <person name="DeMaso C."/>
            <person name="Dhargay N."/>
            <person name="Dooley K."/>
            <person name="Dooley E."/>
            <person name="Doricent M."/>
            <person name="Dorje P."/>
            <person name="Dorjee K."/>
            <person name="Dupes A."/>
            <person name="Elong R."/>
            <person name="Falk J."/>
            <person name="Farina A."/>
            <person name="Faro S."/>
            <person name="Ferguson D."/>
            <person name="Fisher S."/>
            <person name="Foley C.D."/>
            <person name="Franke A."/>
            <person name="Friedrich D."/>
            <person name="Gadbois L."/>
            <person name="Gearin G."/>
            <person name="Gearin C.R."/>
            <person name="Giannoukos G."/>
            <person name="Goode T."/>
            <person name="Graham J."/>
            <person name="Grandbois E."/>
            <person name="Grewal S."/>
            <person name="Gyaltsen K."/>
            <person name="Hafez N."/>
            <person name="Hagos B."/>
            <person name="Hall J."/>
            <person name="Henson C."/>
            <person name="Hollinger A."/>
            <person name="Honan T."/>
            <person name="Huard M.D."/>
            <person name="Hughes L."/>
            <person name="Hurhula B."/>
            <person name="Husby M.E."/>
            <person name="Kamat A."/>
            <person name="Kanga B."/>
            <person name="Kashin S."/>
            <person name="Khazanovich D."/>
            <person name="Kisner P."/>
            <person name="Lance K."/>
            <person name="Lara M."/>
            <person name="Lee W."/>
            <person name="Lennon N."/>
            <person name="Letendre F."/>
            <person name="LeVine R."/>
            <person name="Lipovsky A."/>
            <person name="Liu X."/>
            <person name="Liu J."/>
            <person name="Liu S."/>
            <person name="Lokyitsang T."/>
            <person name="Lokyitsang Y."/>
            <person name="Lubonja R."/>
            <person name="Lui A."/>
            <person name="MacDonald P."/>
            <person name="Magnisalis V."/>
            <person name="Maru K."/>
            <person name="Matthews C."/>
            <person name="McCusker W."/>
            <person name="McDonough S."/>
            <person name="Mehta T."/>
            <person name="Meldrim J."/>
            <person name="Meneus L."/>
            <person name="Mihai O."/>
            <person name="Mihalev A."/>
            <person name="Mihova T."/>
            <person name="Mittelman R."/>
            <person name="Mlenga V."/>
            <person name="Montmayeur A."/>
            <person name="Mulrain L."/>
            <person name="Navidi A."/>
            <person name="Naylor J."/>
            <person name="Negash T."/>
            <person name="Nguyen T."/>
            <person name="Nguyen N."/>
            <person name="Nicol R."/>
            <person name="Norbu C."/>
            <person name="Norbu N."/>
            <person name="Novod N."/>
            <person name="O'Neill B."/>
            <person name="Osman S."/>
            <person name="Markiewicz E."/>
            <person name="Oyono O.L."/>
            <person name="Patti C."/>
            <person name="Phunkhang P."/>
            <person name="Pierre F."/>
            <person name="Priest M."/>
            <person name="Raghuraman S."/>
            <person name="Rege F."/>
            <person name="Reyes R."/>
            <person name="Rise C."/>
            <person name="Rogov P."/>
            <person name="Ross K."/>
            <person name="Ryan E."/>
            <person name="Settipalli S."/>
            <person name="Shea T."/>
            <person name="Sherpa N."/>
            <person name="Shi L."/>
            <person name="Shih D."/>
            <person name="Sparrow T."/>
            <person name="Spaulding J."/>
            <person name="Stalker J."/>
            <person name="Stange-Thomann N."/>
            <person name="Stavropoulos S."/>
            <person name="Stone C."/>
            <person name="Strader C."/>
            <person name="Tesfaye S."/>
            <person name="Thomson T."/>
            <person name="Thoulutsang Y."/>
            <person name="Thoulutsang D."/>
            <person name="Topham K."/>
            <person name="Topping I."/>
            <person name="Tsamla T."/>
            <person name="Vassiliev H."/>
            <person name="Vo A."/>
            <person name="Wangchuk T."/>
            <person name="Wangdi T."/>
            <person name="Weiand M."/>
            <person name="Wilkinson J."/>
            <person name="Wilson A."/>
            <person name="Yadav S."/>
            <person name="Young G."/>
            <person name="Yu Q."/>
            <person name="Zembek L."/>
            <person name="Zhong D."/>
            <person name="Zimmer A."/>
            <person name="Zwirko Z."/>
            <person name="Jaffe D.B."/>
            <person name="Alvarez P."/>
            <person name="Brockman W."/>
            <person name="Butler J."/>
            <person name="Chin C."/>
            <person name="Gnerre S."/>
            <person name="Grabherr M."/>
            <person name="Kleber M."/>
            <person name="Mauceli E."/>
            <person name="MacCallum I."/>
        </authorList>
    </citation>
    <scope>NUCLEOTIDE SEQUENCE [LARGE SCALE GENOMIC DNA]</scope>
    <source>
        <strain evidence="3">white501</strain>
    </source>
</reference>
<dbReference type="EMBL" id="CM000364">
    <property type="protein sequence ID" value="EDX12025.1"/>
    <property type="molecule type" value="Genomic_DNA"/>
</dbReference>
<proteinExistence type="predicted"/>
<accession>B4R0A0</accession>
<gene>
    <name evidence="2" type="primary">Dsim\GD19950</name>
    <name evidence="2" type="ORF">Dsim_GD19950</name>
</gene>
<evidence type="ECO:0000256" key="1">
    <source>
        <dbReference type="SAM" id="SignalP"/>
    </source>
</evidence>
<evidence type="ECO:0000313" key="3">
    <source>
        <dbReference type="Proteomes" id="UP000000304"/>
    </source>
</evidence>
<protein>
    <submittedName>
        <fullName evidence="2">GD19950</fullName>
    </submittedName>
</protein>
<evidence type="ECO:0000313" key="2">
    <source>
        <dbReference type="EMBL" id="EDX12025.1"/>
    </source>
</evidence>
<feature type="signal peptide" evidence="1">
    <location>
        <begin position="1"/>
        <end position="19"/>
    </location>
</feature>
<organism evidence="2 3">
    <name type="scientific">Drosophila simulans</name>
    <name type="common">Fruit fly</name>
    <dbReference type="NCBI Taxonomy" id="7240"/>
    <lineage>
        <taxon>Eukaryota</taxon>
        <taxon>Metazoa</taxon>
        <taxon>Ecdysozoa</taxon>
        <taxon>Arthropoda</taxon>
        <taxon>Hexapoda</taxon>
        <taxon>Insecta</taxon>
        <taxon>Pterygota</taxon>
        <taxon>Neoptera</taxon>
        <taxon>Endopterygota</taxon>
        <taxon>Diptera</taxon>
        <taxon>Brachycera</taxon>
        <taxon>Muscomorpha</taxon>
        <taxon>Ephydroidea</taxon>
        <taxon>Drosophilidae</taxon>
        <taxon>Drosophila</taxon>
        <taxon>Sophophora</taxon>
    </lineage>
</organism>
<keyword evidence="3" id="KW-1185">Reference proteome</keyword>